<dbReference type="Proteomes" id="UP000400849">
    <property type="component" value="Segment"/>
</dbReference>
<evidence type="ECO:0000259" key="1">
    <source>
        <dbReference type="PROSITE" id="PS51674"/>
    </source>
</evidence>
<feature type="domain" description="4Fe-4S Wbl-type" evidence="1">
    <location>
        <begin position="41"/>
        <end position="99"/>
    </location>
</feature>
<dbReference type="PROSITE" id="PS51674">
    <property type="entry name" value="4FE4S_WBL"/>
    <property type="match status" value="1"/>
</dbReference>
<accession>A0A5Q2F7X7</accession>
<dbReference type="Pfam" id="PF02467">
    <property type="entry name" value="Whib"/>
    <property type="match status" value="1"/>
</dbReference>
<gene>
    <name evidence="2" type="primary">67</name>
    <name evidence="2" type="ORF">SEA_SIXAMA_67</name>
</gene>
<evidence type="ECO:0000313" key="2">
    <source>
        <dbReference type="EMBL" id="QGF20246.1"/>
    </source>
</evidence>
<proteinExistence type="predicted"/>
<sequence length="109" mass="12424">MVTMTRPLRSEASTASTRVKSFPSELQAFAQSWPKHLPNGLCKNAPDPDIWANPYEDEQLQEAREICMRCPIRDACLEIGVQRSDDGVYGGELLYRGKPDVLPKYRRKK</sequence>
<reference evidence="2 3" key="1">
    <citation type="submission" date="2019-09" db="EMBL/GenBank/DDBJ databases">
        <authorList>
            <person name="Christie C.A."/>
            <person name="Diallo A.S."/>
            <person name="Dixon Z."/>
            <person name="McIntosh P.M."/>
            <person name="Murthy K.H."/>
            <person name="Rosen M.G."/>
            <person name="Simpson L.M."/>
            <person name="Koustas K."/>
            <person name="Fogarty M.P."/>
            <person name="Molloy S.D."/>
            <person name="Garlena R.A."/>
            <person name="Russell D.A."/>
            <person name="Pope W.H."/>
            <person name="Jacobs-Sera D."/>
            <person name="Hatfull G.F."/>
        </authorList>
    </citation>
    <scope>NUCLEOTIDE SEQUENCE [LARGE SCALE GENOMIC DNA]</scope>
</reference>
<evidence type="ECO:0000313" key="3">
    <source>
        <dbReference type="Proteomes" id="UP000400849"/>
    </source>
</evidence>
<dbReference type="InterPro" id="IPR034768">
    <property type="entry name" value="4FE4S_WBL"/>
</dbReference>
<protein>
    <submittedName>
        <fullName evidence="2">WhiB family transcription factor</fullName>
    </submittedName>
</protein>
<dbReference type="EMBL" id="MN484601">
    <property type="protein sequence ID" value="QGF20246.1"/>
    <property type="molecule type" value="Genomic_DNA"/>
</dbReference>
<organism evidence="2 3">
    <name type="scientific">Gordonia phage Sixama</name>
    <dbReference type="NCBI Taxonomy" id="2653271"/>
    <lineage>
        <taxon>Viruses</taxon>
        <taxon>Duplodnaviria</taxon>
        <taxon>Heunggongvirae</taxon>
        <taxon>Uroviricota</taxon>
        <taxon>Caudoviricetes</taxon>
        <taxon>Sixamavirus</taxon>
        <taxon>Sixamavirus sixama</taxon>
    </lineage>
</organism>
<dbReference type="KEGG" id="vg:77924235"/>
<keyword evidence="3" id="KW-1185">Reference proteome</keyword>
<dbReference type="RefSeq" id="YP_010648776.1">
    <property type="nucleotide sequence ID" value="NC_070762.1"/>
</dbReference>
<dbReference type="GeneID" id="77924235"/>
<name>A0A5Q2F7X7_9CAUD</name>